<reference evidence="1" key="1">
    <citation type="submission" date="2014-05" db="EMBL/GenBank/DDBJ databases">
        <authorList>
            <person name="Chronopoulou M."/>
        </authorList>
    </citation>
    <scope>NUCLEOTIDE SEQUENCE</scope>
    <source>
        <tissue evidence="1">Whole organism</tissue>
    </source>
</reference>
<accession>A0A0K2V614</accession>
<evidence type="ECO:0000313" key="1">
    <source>
        <dbReference type="EMBL" id="CDW45597.1"/>
    </source>
</evidence>
<sequence>MISQGYTHLLAGGGVRNALCAAGIPGFMSKLLESHSPLLTQRKIILF</sequence>
<dbReference type="AlphaFoldDB" id="A0A0K2V614"/>
<dbReference type="EMBL" id="HACA01028236">
    <property type="protein sequence ID" value="CDW45597.1"/>
    <property type="molecule type" value="Transcribed_RNA"/>
</dbReference>
<protein>
    <submittedName>
        <fullName evidence="1">Uncharacterized protein</fullName>
    </submittedName>
</protein>
<name>A0A0K2V614_LEPSM</name>
<organism evidence="1">
    <name type="scientific">Lepeophtheirus salmonis</name>
    <name type="common">Salmon louse</name>
    <name type="synonym">Caligus salmonis</name>
    <dbReference type="NCBI Taxonomy" id="72036"/>
    <lineage>
        <taxon>Eukaryota</taxon>
        <taxon>Metazoa</taxon>
        <taxon>Ecdysozoa</taxon>
        <taxon>Arthropoda</taxon>
        <taxon>Crustacea</taxon>
        <taxon>Multicrustacea</taxon>
        <taxon>Hexanauplia</taxon>
        <taxon>Copepoda</taxon>
        <taxon>Siphonostomatoida</taxon>
        <taxon>Caligidae</taxon>
        <taxon>Lepeophtheirus</taxon>
    </lineage>
</organism>
<proteinExistence type="predicted"/>